<evidence type="ECO:0000313" key="2">
    <source>
        <dbReference type="Proteomes" id="UP001211065"/>
    </source>
</evidence>
<dbReference type="Proteomes" id="UP001211065">
    <property type="component" value="Unassembled WGS sequence"/>
</dbReference>
<sequence>MLRKYNCFLESEFKNGSYKEGTYKAQFQYFLVIYFWTRLDLTLGDGKTHFSILIRSIQDLSDFCVIEGPCRSVNKIFEEFNIFKVKDFLKVGEELDAFDIASNLYLQYDEGMPKEQMHKGERIGLSLKYMDFKKRLYRYLIFKDKIKKGKRSLITIV</sequence>
<reference evidence="1" key="1">
    <citation type="submission" date="2020-05" db="EMBL/GenBank/DDBJ databases">
        <title>Phylogenomic resolution of chytrid fungi.</title>
        <authorList>
            <person name="Stajich J.E."/>
            <person name="Amses K."/>
            <person name="Simmons R."/>
            <person name="Seto K."/>
            <person name="Myers J."/>
            <person name="Bonds A."/>
            <person name="Quandt C.A."/>
            <person name="Barry K."/>
            <person name="Liu P."/>
            <person name="Grigoriev I."/>
            <person name="Longcore J.E."/>
            <person name="James T.Y."/>
        </authorList>
    </citation>
    <scope>NUCLEOTIDE SEQUENCE</scope>
    <source>
        <strain evidence="1">JEL0476</strain>
    </source>
</reference>
<proteinExistence type="predicted"/>
<keyword evidence="2" id="KW-1185">Reference proteome</keyword>
<gene>
    <name evidence="1" type="ORF">HK099_001725</name>
</gene>
<evidence type="ECO:0000313" key="1">
    <source>
        <dbReference type="EMBL" id="KAJ3202835.1"/>
    </source>
</evidence>
<name>A0AAD5TU36_9FUNG</name>
<protein>
    <submittedName>
        <fullName evidence="1">Uncharacterized protein</fullName>
    </submittedName>
</protein>
<accession>A0AAD5TU36</accession>
<dbReference type="AlphaFoldDB" id="A0AAD5TU36"/>
<comment type="caution">
    <text evidence="1">The sequence shown here is derived from an EMBL/GenBank/DDBJ whole genome shotgun (WGS) entry which is preliminary data.</text>
</comment>
<organism evidence="1 2">
    <name type="scientific">Clydaea vesicula</name>
    <dbReference type="NCBI Taxonomy" id="447962"/>
    <lineage>
        <taxon>Eukaryota</taxon>
        <taxon>Fungi</taxon>
        <taxon>Fungi incertae sedis</taxon>
        <taxon>Chytridiomycota</taxon>
        <taxon>Chytridiomycota incertae sedis</taxon>
        <taxon>Chytridiomycetes</taxon>
        <taxon>Lobulomycetales</taxon>
        <taxon>Lobulomycetaceae</taxon>
        <taxon>Clydaea</taxon>
    </lineage>
</organism>
<dbReference type="EMBL" id="JADGJW010001516">
    <property type="protein sequence ID" value="KAJ3202835.1"/>
    <property type="molecule type" value="Genomic_DNA"/>
</dbReference>